<dbReference type="EMBL" id="OA883806">
    <property type="protein sequence ID" value="CAD7279740.1"/>
    <property type="molecule type" value="Genomic_DNA"/>
</dbReference>
<name>A0A7R9BSI5_9CRUS</name>
<dbReference type="GO" id="GO:0006032">
    <property type="term" value="P:chitin catabolic process"/>
    <property type="evidence" value="ECO:0007669"/>
    <property type="project" value="TreeGrafter"/>
</dbReference>
<accession>A0A7R9BSI5</accession>
<dbReference type="PROSITE" id="PS51910">
    <property type="entry name" value="GH18_2"/>
    <property type="match status" value="1"/>
</dbReference>
<sequence>MNVVFVALLVMISFVVCTESADAPVKPVRRQVRIRPTTRNRERHEAVPGTMVDSDVDLAPGAASSVLRHAAAPGNRLDDEQAAAAAAARRRRLPAADVLSRRRSRLPVTRRGVGTKAAPVTTVAVDDPDKKYKIVCYYTNWSQYRPTIGKYVPEDIDPFLCTHVIFAFGWLKKGKLASFEGNDETKDGKVGLYERIAKLKEANPELKTLLAIGGWSFGTQKFKDMSKTRYARQIFIFSALAYLREHKFDGLDIDWEYPKGKDDKKNYVSLLKEVRKSLETASRPRVSMSIVSRPLLKRDIRSLPTRDTLLDTCVIRGSLDFCWWPLC</sequence>
<evidence type="ECO:0000256" key="1">
    <source>
        <dbReference type="ARBA" id="ARBA00022801"/>
    </source>
</evidence>
<dbReference type="InterPro" id="IPR001223">
    <property type="entry name" value="Glyco_hydro18_cat"/>
</dbReference>
<evidence type="ECO:0000313" key="7">
    <source>
        <dbReference type="EMBL" id="CAD7279740.1"/>
    </source>
</evidence>
<dbReference type="EMBL" id="CAJPEX010001769">
    <property type="protein sequence ID" value="CAG0919892.1"/>
    <property type="molecule type" value="Genomic_DNA"/>
</dbReference>
<evidence type="ECO:0000313" key="8">
    <source>
        <dbReference type="Proteomes" id="UP000678499"/>
    </source>
</evidence>
<gene>
    <name evidence="7" type="ORF">NMOB1V02_LOCUS7408</name>
</gene>
<evidence type="ECO:0000256" key="2">
    <source>
        <dbReference type="ARBA" id="ARBA00023295"/>
    </source>
</evidence>
<dbReference type="PROSITE" id="PS01095">
    <property type="entry name" value="GH18_1"/>
    <property type="match status" value="1"/>
</dbReference>
<dbReference type="InterPro" id="IPR050314">
    <property type="entry name" value="Glycosyl_Hydrlase_18"/>
</dbReference>
<dbReference type="AlphaFoldDB" id="A0A7R9BSI5"/>
<organism evidence="7">
    <name type="scientific">Notodromas monacha</name>
    <dbReference type="NCBI Taxonomy" id="399045"/>
    <lineage>
        <taxon>Eukaryota</taxon>
        <taxon>Metazoa</taxon>
        <taxon>Ecdysozoa</taxon>
        <taxon>Arthropoda</taxon>
        <taxon>Crustacea</taxon>
        <taxon>Oligostraca</taxon>
        <taxon>Ostracoda</taxon>
        <taxon>Podocopa</taxon>
        <taxon>Podocopida</taxon>
        <taxon>Cypridocopina</taxon>
        <taxon>Cypridoidea</taxon>
        <taxon>Cyprididae</taxon>
        <taxon>Notodromas</taxon>
    </lineage>
</organism>
<keyword evidence="2 3" id="KW-0326">Glycosidase</keyword>
<dbReference type="InterPro" id="IPR001579">
    <property type="entry name" value="Glyco_hydro_18_chit_AS"/>
</dbReference>
<dbReference type="SUPFAM" id="SSF51445">
    <property type="entry name" value="(Trans)glycosidases"/>
    <property type="match status" value="1"/>
</dbReference>
<dbReference type="Pfam" id="PF00704">
    <property type="entry name" value="Glyco_hydro_18"/>
    <property type="match status" value="1"/>
</dbReference>
<dbReference type="OrthoDB" id="73875at2759"/>
<dbReference type="GO" id="GO:0005576">
    <property type="term" value="C:extracellular region"/>
    <property type="evidence" value="ECO:0007669"/>
    <property type="project" value="TreeGrafter"/>
</dbReference>
<feature type="domain" description="GH18" evidence="6">
    <location>
        <begin position="132"/>
        <end position="327"/>
    </location>
</feature>
<feature type="signal peptide" evidence="5">
    <location>
        <begin position="1"/>
        <end position="20"/>
    </location>
</feature>
<dbReference type="Gene3D" id="3.20.20.80">
    <property type="entry name" value="Glycosidases"/>
    <property type="match status" value="1"/>
</dbReference>
<evidence type="ECO:0000259" key="6">
    <source>
        <dbReference type="PROSITE" id="PS51910"/>
    </source>
</evidence>
<dbReference type="PANTHER" id="PTHR11177">
    <property type="entry name" value="CHITINASE"/>
    <property type="match status" value="1"/>
</dbReference>
<protein>
    <recommendedName>
        <fullName evidence="6">GH18 domain-containing protein</fullName>
    </recommendedName>
</protein>
<dbReference type="SMART" id="SM00636">
    <property type="entry name" value="Glyco_18"/>
    <property type="match status" value="1"/>
</dbReference>
<dbReference type="PANTHER" id="PTHR11177:SF317">
    <property type="entry name" value="CHITINASE 12-RELATED"/>
    <property type="match status" value="1"/>
</dbReference>
<keyword evidence="8" id="KW-1185">Reference proteome</keyword>
<comment type="similarity">
    <text evidence="4">Belongs to the glycosyl hydrolase 18 family.</text>
</comment>
<evidence type="ECO:0000256" key="3">
    <source>
        <dbReference type="RuleBase" id="RU000489"/>
    </source>
</evidence>
<dbReference type="GO" id="GO:0005975">
    <property type="term" value="P:carbohydrate metabolic process"/>
    <property type="evidence" value="ECO:0007669"/>
    <property type="project" value="InterPro"/>
</dbReference>
<evidence type="ECO:0000256" key="5">
    <source>
        <dbReference type="SAM" id="SignalP"/>
    </source>
</evidence>
<keyword evidence="1 3" id="KW-0378">Hydrolase</keyword>
<dbReference type="InterPro" id="IPR011583">
    <property type="entry name" value="Chitinase_II/V-like_cat"/>
</dbReference>
<dbReference type="GO" id="GO:0008061">
    <property type="term" value="F:chitin binding"/>
    <property type="evidence" value="ECO:0007669"/>
    <property type="project" value="InterPro"/>
</dbReference>
<dbReference type="GO" id="GO:0004568">
    <property type="term" value="F:chitinase activity"/>
    <property type="evidence" value="ECO:0007669"/>
    <property type="project" value="UniProtKB-ARBA"/>
</dbReference>
<evidence type="ECO:0000256" key="4">
    <source>
        <dbReference type="RuleBase" id="RU004453"/>
    </source>
</evidence>
<dbReference type="Proteomes" id="UP000678499">
    <property type="component" value="Unassembled WGS sequence"/>
</dbReference>
<reference evidence="7" key="1">
    <citation type="submission" date="2020-11" db="EMBL/GenBank/DDBJ databases">
        <authorList>
            <person name="Tran Van P."/>
        </authorList>
    </citation>
    <scope>NUCLEOTIDE SEQUENCE</scope>
</reference>
<keyword evidence="5" id="KW-0732">Signal</keyword>
<dbReference type="InterPro" id="IPR017853">
    <property type="entry name" value="GH"/>
</dbReference>
<proteinExistence type="inferred from homology"/>
<feature type="chain" id="PRO_5036210363" description="GH18 domain-containing protein" evidence="5">
    <location>
        <begin position="21"/>
        <end position="327"/>
    </location>
</feature>